<reference evidence="1 2" key="1">
    <citation type="journal article" date="2009" name="PLoS Genet.">
        <title>Genomic analysis of the basal lineage fungus Rhizopus oryzae reveals a whole-genome duplication.</title>
        <authorList>
            <person name="Ma L.-J."/>
            <person name="Ibrahim A.S."/>
            <person name="Skory C."/>
            <person name="Grabherr M.G."/>
            <person name="Burger G."/>
            <person name="Butler M."/>
            <person name="Elias M."/>
            <person name="Idnurm A."/>
            <person name="Lang B.F."/>
            <person name="Sone T."/>
            <person name="Abe A."/>
            <person name="Calvo S.E."/>
            <person name="Corrochano L.M."/>
            <person name="Engels R."/>
            <person name="Fu J."/>
            <person name="Hansberg W."/>
            <person name="Kim J.-M."/>
            <person name="Kodira C.D."/>
            <person name="Koehrsen M.J."/>
            <person name="Liu B."/>
            <person name="Miranda-Saavedra D."/>
            <person name="O'Leary S."/>
            <person name="Ortiz-Castellanos L."/>
            <person name="Poulter R."/>
            <person name="Rodriguez-Romero J."/>
            <person name="Ruiz-Herrera J."/>
            <person name="Shen Y.-Q."/>
            <person name="Zeng Q."/>
            <person name="Galagan J."/>
            <person name="Birren B.W."/>
            <person name="Cuomo C.A."/>
            <person name="Wickes B.L."/>
        </authorList>
    </citation>
    <scope>NUCLEOTIDE SEQUENCE [LARGE SCALE GENOMIC DNA]</scope>
    <source>
        <strain evidence="2">RA 99-880 / ATCC MYA-4621 / FGSC 9543 / NRRL 43880</strain>
    </source>
</reference>
<dbReference type="OMA" id="NKAHRAQ"/>
<dbReference type="Gene3D" id="4.10.280.10">
    <property type="entry name" value="Helix-loop-helix DNA-binding domain"/>
    <property type="match status" value="1"/>
</dbReference>
<organism evidence="1 2">
    <name type="scientific">Rhizopus delemar (strain RA 99-880 / ATCC MYA-4621 / FGSC 9543 / NRRL 43880)</name>
    <name type="common">Mucormycosis agent</name>
    <name type="synonym">Rhizopus arrhizus var. delemar</name>
    <dbReference type="NCBI Taxonomy" id="246409"/>
    <lineage>
        <taxon>Eukaryota</taxon>
        <taxon>Fungi</taxon>
        <taxon>Fungi incertae sedis</taxon>
        <taxon>Mucoromycota</taxon>
        <taxon>Mucoromycotina</taxon>
        <taxon>Mucoromycetes</taxon>
        <taxon>Mucorales</taxon>
        <taxon>Mucorineae</taxon>
        <taxon>Rhizopodaceae</taxon>
        <taxon>Rhizopus</taxon>
    </lineage>
</organism>
<dbReference type="GO" id="GO:0046983">
    <property type="term" value="F:protein dimerization activity"/>
    <property type="evidence" value="ECO:0007669"/>
    <property type="project" value="InterPro"/>
</dbReference>
<sequence>MTISERRASYPLQERLKIYDPNSMAQRLDDLQKQPRKLVLHGVNVLNKNTLVNELSVLVPSSAENGGPKCHRAKILRYTIDYIRMIQEENNQLRQQLGLLSNK</sequence>
<proteinExistence type="predicted"/>
<dbReference type="Proteomes" id="UP000009138">
    <property type="component" value="Unassembled WGS sequence"/>
</dbReference>
<accession>I1CDL0</accession>
<dbReference type="GeneID" id="93618216"/>
<gene>
    <name evidence="1" type="ORF">RO3G_11251</name>
</gene>
<evidence type="ECO:0000313" key="2">
    <source>
        <dbReference type="Proteomes" id="UP000009138"/>
    </source>
</evidence>
<evidence type="ECO:0000313" key="1">
    <source>
        <dbReference type="EMBL" id="EIE86540.1"/>
    </source>
</evidence>
<name>I1CDL0_RHIO9</name>
<dbReference type="RefSeq" id="XP_067521936.1">
    <property type="nucleotide sequence ID" value="XM_067665835.1"/>
</dbReference>
<keyword evidence="2" id="KW-1185">Reference proteome</keyword>
<dbReference type="SUPFAM" id="SSF47459">
    <property type="entry name" value="HLH, helix-loop-helix DNA-binding domain"/>
    <property type="match status" value="1"/>
</dbReference>
<dbReference type="VEuPathDB" id="FungiDB:RO3G_11251"/>
<dbReference type="AlphaFoldDB" id="I1CDL0"/>
<dbReference type="InterPro" id="IPR036638">
    <property type="entry name" value="HLH_DNA-bd_sf"/>
</dbReference>
<dbReference type="STRING" id="246409.I1CDL0"/>
<dbReference type="InParanoid" id="I1CDL0"/>
<dbReference type="EMBL" id="CH476740">
    <property type="protein sequence ID" value="EIE86540.1"/>
    <property type="molecule type" value="Genomic_DNA"/>
</dbReference>
<protein>
    <recommendedName>
        <fullName evidence="3">BHLH domain-containing protein</fullName>
    </recommendedName>
</protein>
<dbReference type="OrthoDB" id="690068at2759"/>
<evidence type="ECO:0008006" key="3">
    <source>
        <dbReference type="Google" id="ProtNLM"/>
    </source>
</evidence>